<dbReference type="Gene3D" id="3.40.50.1000">
    <property type="entry name" value="HAD superfamily/HAD-like"/>
    <property type="match status" value="1"/>
</dbReference>
<dbReference type="RefSeq" id="WP_043736648.1">
    <property type="nucleotide sequence ID" value="NZ_QNRE01000016.1"/>
</dbReference>
<proteinExistence type="predicted"/>
<comment type="caution">
    <text evidence="1">The sequence shown here is derived from an EMBL/GenBank/DDBJ whole genome shotgun (WGS) entry which is preliminary data.</text>
</comment>
<reference evidence="1 2" key="1">
    <citation type="submission" date="2018-06" db="EMBL/GenBank/DDBJ databases">
        <title>Genomic Encyclopedia of Type Strains, Phase IV (KMG-IV): sequencing the most valuable type-strain genomes for metagenomic binning, comparative biology and taxonomic classification.</title>
        <authorList>
            <person name="Goeker M."/>
        </authorList>
    </citation>
    <scope>NUCLEOTIDE SEQUENCE [LARGE SCALE GENOMIC DNA]</scope>
    <source>
        <strain evidence="1 2">DSM 44599</strain>
    </source>
</reference>
<accession>A0A366D4X1</accession>
<dbReference type="OrthoDB" id="4526727at2"/>
<evidence type="ECO:0000313" key="2">
    <source>
        <dbReference type="Proteomes" id="UP000252586"/>
    </source>
</evidence>
<dbReference type="Proteomes" id="UP000252586">
    <property type="component" value="Unassembled WGS sequence"/>
</dbReference>
<dbReference type="EMBL" id="QNRE01000016">
    <property type="protein sequence ID" value="RBO84514.1"/>
    <property type="molecule type" value="Genomic_DNA"/>
</dbReference>
<evidence type="ECO:0000313" key="1">
    <source>
        <dbReference type="EMBL" id="RBO84514.1"/>
    </source>
</evidence>
<dbReference type="SUPFAM" id="SSF56784">
    <property type="entry name" value="HAD-like"/>
    <property type="match status" value="1"/>
</dbReference>
<organism evidence="1 2">
    <name type="scientific">Nocardia puris</name>
    <dbReference type="NCBI Taxonomy" id="208602"/>
    <lineage>
        <taxon>Bacteria</taxon>
        <taxon>Bacillati</taxon>
        <taxon>Actinomycetota</taxon>
        <taxon>Actinomycetes</taxon>
        <taxon>Mycobacteriales</taxon>
        <taxon>Nocardiaceae</taxon>
        <taxon>Nocardia</taxon>
    </lineage>
</organism>
<sequence length="233" mass="25791">MTLAHPAIKTIADVMRSADPPRVVFCDWHGVLCRKPFWHSITDDPDHSLYAVLNRELDRLFTTGNREGREWMCGKRSSRDILTNLAATHSGLDVDQLLTQLAHDIAHMPVNQSLLRALRDARYHSTVVLATDNIDAFTSTFHAVTSSHNEQPSGTETLKEAAAVFDDIISSSDTGVLKSEDPEAFFGSWLTTAGLSFGEALLIDDRADNCAAFERCGGAAIEWTRYRLEELSA</sequence>
<dbReference type="AlphaFoldDB" id="A0A366D4X1"/>
<dbReference type="InterPro" id="IPR036412">
    <property type="entry name" value="HAD-like_sf"/>
</dbReference>
<dbReference type="InterPro" id="IPR023214">
    <property type="entry name" value="HAD_sf"/>
</dbReference>
<protein>
    <submittedName>
        <fullName evidence="1">FMN phosphatase YigB (HAD superfamily)</fullName>
    </submittedName>
</protein>
<gene>
    <name evidence="1" type="ORF">DFR74_11675</name>
</gene>
<name>A0A366D4X1_9NOCA</name>
<dbReference type="GeneID" id="80346330"/>
<dbReference type="STRING" id="1210090.GCA_001613185_03970"/>
<keyword evidence="2" id="KW-1185">Reference proteome</keyword>